<gene>
    <name evidence="3" type="ORF">QQ008_11125</name>
</gene>
<dbReference type="InterPro" id="IPR003719">
    <property type="entry name" value="Phenazine_PhzF-like"/>
</dbReference>
<dbReference type="RefSeq" id="WP_346751946.1">
    <property type="nucleotide sequence ID" value="NZ_JAUJEA010000003.1"/>
</dbReference>
<organism evidence="3 4">
    <name type="scientific">Splendidivirga corallicola</name>
    <dbReference type="NCBI Taxonomy" id="3051826"/>
    <lineage>
        <taxon>Bacteria</taxon>
        <taxon>Pseudomonadati</taxon>
        <taxon>Bacteroidota</taxon>
        <taxon>Cytophagia</taxon>
        <taxon>Cytophagales</taxon>
        <taxon>Splendidivirgaceae</taxon>
        <taxon>Splendidivirga</taxon>
    </lineage>
</organism>
<proteinExistence type="inferred from homology"/>
<sequence length="262" mass="29534">MKLALYQIDAFTDTIFGGNPACVVPLETWPADEVLLKIAKENAVAETAFFINKSDTIHLRWFTAEIEMDLCGHATLATAHVLKTFLDYQKDKIVFNTLSGDLTVSFDKELYTLDLPSRKPEKAVLPEIIKESLGKQPKEVLKARDYVLVYENEQDVRNIKIDRQTLDNINLDPGGVIVTAKGENCDFVSRFFTPQASIFEDPVTGSAHCSLIPYWSEQLGKKEMFALQLSERIGKLFCINDENRVFVSGNARTYSVGTLWLD</sequence>
<keyword evidence="2" id="KW-0413">Isomerase</keyword>
<evidence type="ECO:0000256" key="2">
    <source>
        <dbReference type="ARBA" id="ARBA00023235"/>
    </source>
</evidence>
<dbReference type="Proteomes" id="UP001172082">
    <property type="component" value="Unassembled WGS sequence"/>
</dbReference>
<comment type="similarity">
    <text evidence="1">Belongs to the PhzF family.</text>
</comment>
<dbReference type="Pfam" id="PF02567">
    <property type="entry name" value="PhzC-PhzF"/>
    <property type="match status" value="1"/>
</dbReference>
<dbReference type="PANTHER" id="PTHR13774:SF17">
    <property type="entry name" value="PHENAZINE BIOSYNTHESIS-LIKE DOMAIN-CONTAINING PROTEIN"/>
    <property type="match status" value="1"/>
</dbReference>
<dbReference type="Gene3D" id="3.10.310.10">
    <property type="entry name" value="Diaminopimelate Epimerase, Chain A, domain 1"/>
    <property type="match status" value="2"/>
</dbReference>
<dbReference type="PANTHER" id="PTHR13774">
    <property type="entry name" value="PHENAZINE BIOSYNTHESIS PROTEIN"/>
    <property type="match status" value="1"/>
</dbReference>
<reference evidence="3" key="1">
    <citation type="submission" date="2023-06" db="EMBL/GenBank/DDBJ databases">
        <title>Genomic of Parafulvivirga corallium.</title>
        <authorList>
            <person name="Wang G."/>
        </authorList>
    </citation>
    <scope>NUCLEOTIDE SEQUENCE</scope>
    <source>
        <strain evidence="3">BMA10</strain>
    </source>
</reference>
<evidence type="ECO:0000313" key="3">
    <source>
        <dbReference type="EMBL" id="MDN5201922.1"/>
    </source>
</evidence>
<protein>
    <submittedName>
        <fullName evidence="3">PhzF family phenazine biosynthesis protein</fullName>
    </submittedName>
</protein>
<dbReference type="EMBL" id="JAUJEA010000003">
    <property type="protein sequence ID" value="MDN5201922.1"/>
    <property type="molecule type" value="Genomic_DNA"/>
</dbReference>
<keyword evidence="4" id="KW-1185">Reference proteome</keyword>
<accession>A0ABT8KMG5</accession>
<dbReference type="SUPFAM" id="SSF54506">
    <property type="entry name" value="Diaminopimelate epimerase-like"/>
    <property type="match status" value="1"/>
</dbReference>
<dbReference type="PIRSF" id="PIRSF016184">
    <property type="entry name" value="PhzC_PhzF"/>
    <property type="match status" value="1"/>
</dbReference>
<evidence type="ECO:0000256" key="1">
    <source>
        <dbReference type="ARBA" id="ARBA00008270"/>
    </source>
</evidence>
<dbReference type="NCBIfam" id="TIGR00654">
    <property type="entry name" value="PhzF_family"/>
    <property type="match status" value="1"/>
</dbReference>
<comment type="caution">
    <text evidence="3">The sequence shown here is derived from an EMBL/GenBank/DDBJ whole genome shotgun (WGS) entry which is preliminary data.</text>
</comment>
<name>A0ABT8KMG5_9BACT</name>
<evidence type="ECO:0000313" key="4">
    <source>
        <dbReference type="Proteomes" id="UP001172082"/>
    </source>
</evidence>